<dbReference type="PANTHER" id="PTHR37957">
    <property type="entry name" value="BLR7070 PROTEIN"/>
    <property type="match status" value="1"/>
</dbReference>
<gene>
    <name evidence="3" type="ORF">PL8927_760295</name>
</gene>
<dbReference type="AlphaFoldDB" id="A0A7Z9BUQ4"/>
<dbReference type="InterPro" id="IPR027372">
    <property type="entry name" value="Phytase-like_dom"/>
</dbReference>
<feature type="domain" description="Phytase-like" evidence="2">
    <location>
        <begin position="77"/>
        <end position="363"/>
    </location>
</feature>
<name>A0A7Z9BUQ4_9CYAN</name>
<proteinExistence type="predicted"/>
<evidence type="ECO:0000256" key="1">
    <source>
        <dbReference type="SAM" id="SignalP"/>
    </source>
</evidence>
<accession>A0A7Z9BUQ4</accession>
<protein>
    <recommendedName>
        <fullName evidence="2">Phytase-like domain-containing protein</fullName>
    </recommendedName>
</protein>
<keyword evidence="1" id="KW-0732">Signal</keyword>
<evidence type="ECO:0000313" key="3">
    <source>
        <dbReference type="EMBL" id="VXD23112.1"/>
    </source>
</evidence>
<keyword evidence="4" id="KW-1185">Reference proteome</keyword>
<sequence>MQYRFFRGLTILFCSLVFLTACSIPQVSAEDRMFVDLSLNFLGKYELSKPILSEDQPVSQLSSLTYQVPGYGTSTDGGIQFYGLSDVAIAESPAKFYTLNFNLETSESINLKDITLEGLTVLKDKQEQPLLANQVYPESIAFSPRHSVFIAAENLENVNTPPFIAEYDLKTGQLKNTVPLSSFYVPKFNESEQTQGVEPKFGFKALTISPDGFSPDGRDPFRLFTVTEKPLIQDRDPENATKLRLLHYVIADRASFLVSEMLYLLDETSQKLVDITAGQGGTLLSLEQSENTGKIYQLFTGDATDTSRIKSLKGNGIKVQPVRKKLLLDLQDLGIPLQQLSGMTLGSRLPDGSQSLVLMSEDDKNTTEFLLLSLRVGH</sequence>
<organism evidence="3 4">
    <name type="scientific">Planktothrix serta PCC 8927</name>
    <dbReference type="NCBI Taxonomy" id="671068"/>
    <lineage>
        <taxon>Bacteria</taxon>
        <taxon>Bacillati</taxon>
        <taxon>Cyanobacteriota</taxon>
        <taxon>Cyanophyceae</taxon>
        <taxon>Oscillatoriophycideae</taxon>
        <taxon>Oscillatoriales</taxon>
        <taxon>Microcoleaceae</taxon>
        <taxon>Planktothrix</taxon>
    </lineage>
</organism>
<dbReference type="Proteomes" id="UP000184550">
    <property type="component" value="Unassembled WGS sequence"/>
</dbReference>
<dbReference type="PANTHER" id="PTHR37957:SF1">
    <property type="entry name" value="PHYTASE-LIKE DOMAIN-CONTAINING PROTEIN"/>
    <property type="match status" value="1"/>
</dbReference>
<dbReference type="PROSITE" id="PS51257">
    <property type="entry name" value="PROKAR_LIPOPROTEIN"/>
    <property type="match status" value="1"/>
</dbReference>
<evidence type="ECO:0000259" key="2">
    <source>
        <dbReference type="Pfam" id="PF13449"/>
    </source>
</evidence>
<feature type="chain" id="PRO_5030850280" description="Phytase-like domain-containing protein" evidence="1">
    <location>
        <begin position="30"/>
        <end position="378"/>
    </location>
</feature>
<comment type="caution">
    <text evidence="3">The sequence shown here is derived from an EMBL/GenBank/DDBJ whole genome shotgun (WGS) entry which is preliminary data.</text>
</comment>
<dbReference type="EMBL" id="CZCU02000153">
    <property type="protein sequence ID" value="VXD23112.1"/>
    <property type="molecule type" value="Genomic_DNA"/>
</dbReference>
<reference evidence="3" key="1">
    <citation type="submission" date="2019-10" db="EMBL/GenBank/DDBJ databases">
        <authorList>
            <consortium name="Genoscope - CEA"/>
            <person name="William W."/>
        </authorList>
    </citation>
    <scope>NUCLEOTIDE SEQUENCE [LARGE SCALE GENOMIC DNA]</scope>
    <source>
        <strain evidence="3">BBR_PRJEB10992</strain>
    </source>
</reference>
<dbReference type="Pfam" id="PF13449">
    <property type="entry name" value="Phytase-like"/>
    <property type="match status" value="1"/>
</dbReference>
<feature type="signal peptide" evidence="1">
    <location>
        <begin position="1"/>
        <end position="29"/>
    </location>
</feature>
<evidence type="ECO:0000313" key="4">
    <source>
        <dbReference type="Proteomes" id="UP000184550"/>
    </source>
</evidence>